<dbReference type="CDD" id="cd01651">
    <property type="entry name" value="RT_G2_intron"/>
    <property type="match status" value="1"/>
</dbReference>
<organism evidence="2">
    <name type="scientific">Starmerella bacillaris</name>
    <name type="common">Yeast</name>
    <name type="synonym">Candida zemplinina</name>
    <dbReference type="NCBI Taxonomy" id="1247836"/>
    <lineage>
        <taxon>Eukaryota</taxon>
        <taxon>Fungi</taxon>
        <taxon>Dikarya</taxon>
        <taxon>Ascomycota</taxon>
        <taxon>Saccharomycotina</taxon>
        <taxon>Dipodascomycetes</taxon>
        <taxon>Dipodascales</taxon>
        <taxon>Trichomonascaceae</taxon>
        <taxon>Starmerella</taxon>
    </lineage>
</organism>
<evidence type="ECO:0000259" key="1">
    <source>
        <dbReference type="PROSITE" id="PS50878"/>
    </source>
</evidence>
<dbReference type="EMBL" id="EU047748">
    <property type="protein sequence ID" value="ABU23727.2"/>
    <property type="molecule type" value="Genomic_DNA"/>
</dbReference>
<proteinExistence type="predicted"/>
<dbReference type="PROSITE" id="PS50878">
    <property type="entry name" value="RT_POL"/>
    <property type="match status" value="1"/>
</dbReference>
<keyword evidence="2" id="KW-0548">Nucleotidyltransferase</keyword>
<keyword evidence="2" id="KW-0695">RNA-directed DNA polymerase</keyword>
<dbReference type="SUPFAM" id="SSF56672">
    <property type="entry name" value="DNA/RNA polymerases"/>
    <property type="match status" value="1"/>
</dbReference>
<dbReference type="Pfam" id="PF13655">
    <property type="entry name" value="RVT_N"/>
    <property type="match status" value="1"/>
</dbReference>
<dbReference type="Pfam" id="PF00078">
    <property type="entry name" value="RVT_1"/>
    <property type="match status" value="1"/>
</dbReference>
<dbReference type="InterPro" id="IPR000477">
    <property type="entry name" value="RT_dom"/>
</dbReference>
<feature type="domain" description="Reverse transcriptase" evidence="1">
    <location>
        <begin position="75"/>
        <end position="318"/>
    </location>
</feature>
<dbReference type="InterPro" id="IPR051083">
    <property type="entry name" value="GrpII_Intron_Splice-Mob/Def"/>
</dbReference>
<keyword evidence="2" id="KW-0496">Mitochondrion</keyword>
<name>A7UDN1_STABA</name>
<keyword evidence="2" id="KW-0808">Transferase</keyword>
<dbReference type="PANTHER" id="PTHR34047:SF8">
    <property type="entry name" value="PROTEIN YKFC"/>
    <property type="match status" value="1"/>
</dbReference>
<dbReference type="InterPro" id="IPR013597">
    <property type="entry name" value="Mat_intron_G2"/>
</dbReference>
<dbReference type="Pfam" id="PF08388">
    <property type="entry name" value="GIIM"/>
    <property type="match status" value="1"/>
</dbReference>
<reference evidence="2" key="1">
    <citation type="journal article" date="2008" name="FEMS Yeast Res.">
        <title>Complete mitochondrial genome sequence of the wine yeast Candida zemplinina: intraspecies distribution of a novel group-IIB1 intron with eubacterial affiliations.</title>
        <authorList>
            <person name="Pramateftaki P.V."/>
            <person name="Kouvelis V.N."/>
            <person name="Lanaridis P."/>
            <person name="Typas M.A."/>
        </authorList>
    </citation>
    <scope>NUCLEOTIDE SEQUENCE</scope>
    <source>
        <strain evidence="2">DA29</strain>
    </source>
</reference>
<dbReference type="InterPro" id="IPR043502">
    <property type="entry name" value="DNA/RNA_pol_sf"/>
</dbReference>
<dbReference type="AlphaFoldDB" id="A7UDN1"/>
<sequence>MTDKNLRRTRKMQSRIIAAVKDQNWTKVRDLQRMTVRSGYARELAVDTIASSPGSKTPGVDNFIIKNEMDKAKMIKVTGKIEQYNPKPVKRIYIPKANGKLRPTGIPTMADRAMQCTFSFATQPIAETLGDQHSFGFRPNRSTIDAFNHLYRAQFIKSSNAPVNNWAVDADIKGFFDNISHEWILNNIKIEPRMLAKFTKAGFIEYNNQVNEFHDTNTGVPQGGVMSPMMANMVTDGLEQHIYDGTKARNIYNGMTKRVHFIRYADDFVIITPYEWVAQRTMPIVNSFLKERSLSLNMDKTHILDISKDNLDFLGYTTKRVDGKSMTMPNPEKVKLFTKNIRTKIKKCNSREDMMATNSVIRGWANYYKHVSSSNVFRYTRYQMHQCTLSWGMKKLHTHSISSVYSKYFIKVKSTFHFGYKEGKKSYTTYDMASTKMSYYKSKMR</sequence>
<protein>
    <submittedName>
        <fullName evidence="2">Putative reverse transcriptase</fullName>
    </submittedName>
</protein>
<geneLocation type="mitochondrion" evidence="2"/>
<accession>A7UDN1</accession>
<dbReference type="InterPro" id="IPR025960">
    <property type="entry name" value="RVT_N"/>
</dbReference>
<dbReference type="PANTHER" id="PTHR34047">
    <property type="entry name" value="NUCLEAR INTRON MATURASE 1, MITOCHONDRIAL-RELATED"/>
    <property type="match status" value="1"/>
</dbReference>
<evidence type="ECO:0000313" key="2">
    <source>
        <dbReference type="EMBL" id="ABU23727.2"/>
    </source>
</evidence>
<dbReference type="GO" id="GO:0003964">
    <property type="term" value="F:RNA-directed DNA polymerase activity"/>
    <property type="evidence" value="ECO:0007669"/>
    <property type="project" value="UniProtKB-KW"/>
</dbReference>